<gene>
    <name evidence="2" type="ORF">JQS30_12135</name>
</gene>
<proteinExistence type="inferred from homology"/>
<keyword evidence="2" id="KW-0032">Aminotransferase</keyword>
<dbReference type="InterPro" id="IPR036038">
    <property type="entry name" value="Aminotransferase-like"/>
</dbReference>
<evidence type="ECO:0000313" key="2">
    <source>
        <dbReference type="EMBL" id="QSB04516.1"/>
    </source>
</evidence>
<dbReference type="GO" id="GO:0046394">
    <property type="term" value="P:carboxylic acid biosynthetic process"/>
    <property type="evidence" value="ECO:0007669"/>
    <property type="project" value="UniProtKB-ARBA"/>
</dbReference>
<dbReference type="Pfam" id="PF01063">
    <property type="entry name" value="Aminotran_4"/>
    <property type="match status" value="1"/>
</dbReference>
<dbReference type="Proteomes" id="UP000662939">
    <property type="component" value="Chromosome"/>
</dbReference>
<dbReference type="AlphaFoldDB" id="A0A895XPQ8"/>
<comment type="similarity">
    <text evidence="1">Belongs to the class-IV pyridoxal-phosphate-dependent aminotransferase family.</text>
</comment>
<reference evidence="2" key="1">
    <citation type="submission" date="2021-02" db="EMBL/GenBank/DDBJ databases">
        <title>Natronoglycomyces albus gen. nov., sp. nov, a haloalkaliphilic actinobacterium from a soda solonchak soil.</title>
        <authorList>
            <person name="Sorokin D.Y."/>
            <person name="Khijniak T.V."/>
            <person name="Zakharycheva A.P."/>
            <person name="Boueva O.V."/>
            <person name="Ariskina E.V."/>
            <person name="Hahnke R.L."/>
            <person name="Bunk B."/>
            <person name="Sproer C."/>
            <person name="Schumann P."/>
            <person name="Evtushenko L.I."/>
            <person name="Kublanov I.V."/>
        </authorList>
    </citation>
    <scope>NUCLEOTIDE SEQUENCE</scope>
    <source>
        <strain evidence="2">DSM 106290</strain>
    </source>
</reference>
<dbReference type="InterPro" id="IPR050571">
    <property type="entry name" value="Class-IV_PLP-Dep_Aminotrnsfr"/>
</dbReference>
<organism evidence="2 3">
    <name type="scientific">Natronoglycomyces albus</name>
    <dbReference type="NCBI Taxonomy" id="2811108"/>
    <lineage>
        <taxon>Bacteria</taxon>
        <taxon>Bacillati</taxon>
        <taxon>Actinomycetota</taxon>
        <taxon>Actinomycetes</taxon>
        <taxon>Glycomycetales</taxon>
        <taxon>Glycomycetaceae</taxon>
        <taxon>Natronoglycomyces</taxon>
    </lineage>
</organism>
<dbReference type="Gene3D" id="3.30.470.10">
    <property type="match status" value="1"/>
</dbReference>
<evidence type="ECO:0000313" key="3">
    <source>
        <dbReference type="Proteomes" id="UP000662939"/>
    </source>
</evidence>
<dbReference type="RefSeq" id="WP_213170514.1">
    <property type="nucleotide sequence ID" value="NZ_CP070496.1"/>
</dbReference>
<name>A0A895XPQ8_9ACTN</name>
<dbReference type="PANTHER" id="PTHR42743">
    <property type="entry name" value="AMINO-ACID AMINOTRANSFERASE"/>
    <property type="match status" value="1"/>
</dbReference>
<dbReference type="KEGG" id="nav:JQS30_12135"/>
<dbReference type="GO" id="GO:0008483">
    <property type="term" value="F:transaminase activity"/>
    <property type="evidence" value="ECO:0007669"/>
    <property type="project" value="UniProtKB-KW"/>
</dbReference>
<keyword evidence="3" id="KW-1185">Reference proteome</keyword>
<keyword evidence="2" id="KW-0808">Transferase</keyword>
<protein>
    <submittedName>
        <fullName evidence="2">Aminotransferase class IV family protein</fullName>
    </submittedName>
</protein>
<sequence>MTISITRFNRNPANVGDLSAVAFAGFAHFTAMQVRNHRVRGLDLHLARLRDASDDLFGQHLPDSTMREHLRSALETAPADASLTCYVASRPGEFASAGERAALDVLVKVTEPAQPPTGPLALDLVEHERHLPHVKHVGEVSKTLLLRQANARGFDDAVFTDRFGRLSEATIWNLALWDGESVIWPRADMLQGITMRILSRGLKARGIPQQTREITGADLAEHMSAVVMNSWTPAVPISRIGQRPLALDPAFTQLLHECYSDQTPTRP</sequence>
<dbReference type="InterPro" id="IPR043131">
    <property type="entry name" value="BCAT-like_N"/>
</dbReference>
<dbReference type="PANTHER" id="PTHR42743:SF13">
    <property type="entry name" value="P-LOOP CONTAINING NUCLEOSIDE TRIPHOSPHATE HYDROLASE PROTEIN"/>
    <property type="match status" value="1"/>
</dbReference>
<evidence type="ECO:0000256" key="1">
    <source>
        <dbReference type="ARBA" id="ARBA00009320"/>
    </source>
</evidence>
<dbReference type="EMBL" id="CP070496">
    <property type="protein sequence ID" value="QSB04516.1"/>
    <property type="molecule type" value="Genomic_DNA"/>
</dbReference>
<dbReference type="SUPFAM" id="SSF56752">
    <property type="entry name" value="D-aminoacid aminotransferase-like PLP-dependent enzymes"/>
    <property type="match status" value="1"/>
</dbReference>
<accession>A0A895XPQ8</accession>
<dbReference type="InterPro" id="IPR043132">
    <property type="entry name" value="BCAT-like_C"/>
</dbReference>
<dbReference type="InterPro" id="IPR001544">
    <property type="entry name" value="Aminotrans_IV"/>
</dbReference>
<dbReference type="NCBIfam" id="NF006734">
    <property type="entry name" value="PRK09266.1"/>
    <property type="match status" value="1"/>
</dbReference>
<dbReference type="Gene3D" id="3.20.10.10">
    <property type="entry name" value="D-amino Acid Aminotransferase, subunit A, domain 2"/>
    <property type="match status" value="1"/>
</dbReference>